<sequence length="133" mass="14815">MLSIIAAIIIAICGTIVFCADESPIAMALSFVVLLCACILAGNSCYLTDVIKLKRLKRMCIVSMGLVCFQLCLASFRVRRYLDHGERFALVTSIVYLASQLILIYTFHSTTATLKRLHEEKSSPPVVQTRVWI</sequence>
<dbReference type="AlphaFoldDB" id="A0A9Q0S1P3"/>
<accession>A0A9Q0S1P3</accession>
<proteinExistence type="predicted"/>
<evidence type="ECO:0000256" key="1">
    <source>
        <dbReference type="SAM" id="Phobius"/>
    </source>
</evidence>
<comment type="caution">
    <text evidence="2">The sequence shown here is derived from an EMBL/GenBank/DDBJ whole genome shotgun (WGS) entry which is preliminary data.</text>
</comment>
<keyword evidence="1" id="KW-0812">Transmembrane</keyword>
<dbReference type="EMBL" id="WJQU01000002">
    <property type="protein sequence ID" value="KAJ6640708.1"/>
    <property type="molecule type" value="Genomic_DNA"/>
</dbReference>
<keyword evidence="1" id="KW-1133">Transmembrane helix</keyword>
<evidence type="ECO:0000313" key="2">
    <source>
        <dbReference type="EMBL" id="KAJ6640708.1"/>
    </source>
</evidence>
<keyword evidence="3" id="KW-1185">Reference proteome</keyword>
<name>A0A9Q0S1P3_9DIPT</name>
<feature type="transmembrane region" description="Helical" evidence="1">
    <location>
        <begin position="59"/>
        <end position="76"/>
    </location>
</feature>
<keyword evidence="1" id="KW-0472">Membrane</keyword>
<protein>
    <submittedName>
        <fullName evidence="2">Uncharacterized protein</fullName>
    </submittedName>
</protein>
<organism evidence="2 3">
    <name type="scientific">Pseudolycoriella hygida</name>
    <dbReference type="NCBI Taxonomy" id="35572"/>
    <lineage>
        <taxon>Eukaryota</taxon>
        <taxon>Metazoa</taxon>
        <taxon>Ecdysozoa</taxon>
        <taxon>Arthropoda</taxon>
        <taxon>Hexapoda</taxon>
        <taxon>Insecta</taxon>
        <taxon>Pterygota</taxon>
        <taxon>Neoptera</taxon>
        <taxon>Endopterygota</taxon>
        <taxon>Diptera</taxon>
        <taxon>Nematocera</taxon>
        <taxon>Sciaroidea</taxon>
        <taxon>Sciaridae</taxon>
        <taxon>Pseudolycoriella</taxon>
    </lineage>
</organism>
<evidence type="ECO:0000313" key="3">
    <source>
        <dbReference type="Proteomes" id="UP001151699"/>
    </source>
</evidence>
<feature type="transmembrane region" description="Helical" evidence="1">
    <location>
        <begin position="88"/>
        <end position="107"/>
    </location>
</feature>
<reference evidence="2" key="1">
    <citation type="submission" date="2022-07" db="EMBL/GenBank/DDBJ databases">
        <authorList>
            <person name="Trinca V."/>
            <person name="Uliana J.V.C."/>
            <person name="Torres T.T."/>
            <person name="Ward R.J."/>
            <person name="Monesi N."/>
        </authorList>
    </citation>
    <scope>NUCLEOTIDE SEQUENCE</scope>
    <source>
        <strain evidence="2">HSMRA1968</strain>
        <tissue evidence="2">Whole embryos</tissue>
    </source>
</reference>
<dbReference type="Proteomes" id="UP001151699">
    <property type="component" value="Chromosome B"/>
</dbReference>
<gene>
    <name evidence="2" type="ORF">Bhyg_05640</name>
</gene>
<feature type="transmembrane region" description="Helical" evidence="1">
    <location>
        <begin position="29"/>
        <end position="47"/>
    </location>
</feature>